<reference evidence="2" key="1">
    <citation type="submission" date="2016-03" db="EMBL/GenBank/DDBJ databases">
        <title>Complete genome sequence of the type strain Actinoalloteichus hymeniacidonis DSM 45092.</title>
        <authorList>
            <person name="Schaffert L."/>
            <person name="Albersmeier A."/>
            <person name="Winkler A."/>
            <person name="Kalinowski J."/>
            <person name="Zotchev S."/>
            <person name="Ruckert C."/>
        </authorList>
    </citation>
    <scope>NUCLEOTIDE SEQUENCE [LARGE SCALE GENOMIC DNA]</scope>
    <source>
        <strain evidence="2">HPA177(T) (DSM 45092(T))</strain>
    </source>
</reference>
<proteinExistence type="predicted"/>
<name>A0AAC9HN02_9PSEU</name>
<protein>
    <submittedName>
        <fullName evidence="1">Uncharacterized protein</fullName>
    </submittedName>
</protein>
<sequence>MTVSAALRSAPAPFLETECGDGVDLPGGRLCSVSGVGMAS</sequence>
<accession>A0AAC9HN02</accession>
<dbReference type="Proteomes" id="UP000095210">
    <property type="component" value="Chromosome"/>
</dbReference>
<gene>
    <name evidence="1" type="ORF">TL08_07275</name>
</gene>
<evidence type="ECO:0000313" key="1">
    <source>
        <dbReference type="EMBL" id="AOS62273.1"/>
    </source>
</evidence>
<dbReference type="EMBL" id="CP014859">
    <property type="protein sequence ID" value="AOS62273.1"/>
    <property type="molecule type" value="Genomic_DNA"/>
</dbReference>
<dbReference type="AlphaFoldDB" id="A0AAC9HN02"/>
<evidence type="ECO:0000313" key="2">
    <source>
        <dbReference type="Proteomes" id="UP000095210"/>
    </source>
</evidence>
<keyword evidence="2" id="KW-1185">Reference proteome</keyword>
<organism evidence="1 2">
    <name type="scientific">Actinoalloteichus hymeniacidonis</name>
    <dbReference type="NCBI Taxonomy" id="340345"/>
    <lineage>
        <taxon>Bacteria</taxon>
        <taxon>Bacillati</taxon>
        <taxon>Actinomycetota</taxon>
        <taxon>Actinomycetes</taxon>
        <taxon>Pseudonocardiales</taxon>
        <taxon>Pseudonocardiaceae</taxon>
        <taxon>Actinoalloteichus</taxon>
    </lineage>
</organism>
<dbReference type="KEGG" id="ahm:TL08_07275"/>